<dbReference type="Proteomes" id="UP001163321">
    <property type="component" value="Chromosome 4"/>
</dbReference>
<proteinExistence type="predicted"/>
<dbReference type="EMBL" id="CM047583">
    <property type="protein sequence ID" value="KAI9913355.1"/>
    <property type="molecule type" value="Genomic_DNA"/>
</dbReference>
<sequence length="104" mass="11810">MFEEPDDDDDFEVPSVLKAVVNWDNEEEECDQQSLISHNVYPGILSYILLVSIPGFGWTASISKLRQSEDRGNSVASETGNLWDLNFQYVINLHLFLPHRAVLA</sequence>
<organism evidence="1 2">
    <name type="scientific">Peronosclerospora sorghi</name>
    <dbReference type="NCBI Taxonomy" id="230839"/>
    <lineage>
        <taxon>Eukaryota</taxon>
        <taxon>Sar</taxon>
        <taxon>Stramenopiles</taxon>
        <taxon>Oomycota</taxon>
        <taxon>Peronosporomycetes</taxon>
        <taxon>Peronosporales</taxon>
        <taxon>Peronosporaceae</taxon>
        <taxon>Peronosclerospora</taxon>
    </lineage>
</organism>
<comment type="caution">
    <text evidence="1">The sequence shown here is derived from an EMBL/GenBank/DDBJ whole genome shotgun (WGS) entry which is preliminary data.</text>
</comment>
<gene>
    <name evidence="1" type="ORF">PsorP6_005576</name>
</gene>
<accession>A0ACC0W5B5</accession>
<keyword evidence="2" id="KW-1185">Reference proteome</keyword>
<evidence type="ECO:0000313" key="1">
    <source>
        <dbReference type="EMBL" id="KAI9913355.1"/>
    </source>
</evidence>
<reference evidence="1 2" key="1">
    <citation type="journal article" date="2022" name="bioRxiv">
        <title>The genome of the oomycete Peronosclerospora sorghi, a cosmopolitan pathogen of maize and sorghum, is inflated with dispersed pseudogenes.</title>
        <authorList>
            <person name="Fletcher K."/>
            <person name="Martin F."/>
            <person name="Isakeit T."/>
            <person name="Cavanaugh K."/>
            <person name="Magill C."/>
            <person name="Michelmore R."/>
        </authorList>
    </citation>
    <scope>NUCLEOTIDE SEQUENCE [LARGE SCALE GENOMIC DNA]</scope>
    <source>
        <strain evidence="1">P6</strain>
    </source>
</reference>
<protein>
    <submittedName>
        <fullName evidence="1">Uncharacterized protein</fullName>
    </submittedName>
</protein>
<evidence type="ECO:0000313" key="2">
    <source>
        <dbReference type="Proteomes" id="UP001163321"/>
    </source>
</evidence>
<name>A0ACC0W5B5_9STRA</name>